<feature type="compositionally biased region" description="Gly residues" evidence="6">
    <location>
        <begin position="7"/>
        <end position="18"/>
    </location>
</feature>
<feature type="domain" description="RH1" evidence="7">
    <location>
        <begin position="23"/>
        <end position="111"/>
    </location>
</feature>
<dbReference type="InterPro" id="IPR039911">
    <property type="entry name" value="JIP3/JIP4"/>
</dbReference>
<dbReference type="Gene3D" id="2.130.10.10">
    <property type="entry name" value="YVTN repeat-like/Quinoprotein amine dehydrogenase"/>
    <property type="match status" value="1"/>
</dbReference>
<feature type="region of interest" description="Disordered" evidence="6">
    <location>
        <begin position="975"/>
        <end position="1039"/>
    </location>
</feature>
<feature type="domain" description="RH2" evidence="8">
    <location>
        <begin position="597"/>
        <end position="668"/>
    </location>
</feature>
<keyword evidence="4 5" id="KW-0175">Coiled coil</keyword>
<dbReference type="KEGG" id="pmrn:116949761"/>
<dbReference type="Pfam" id="PF19056">
    <property type="entry name" value="WD40_2"/>
    <property type="match status" value="1"/>
</dbReference>
<dbReference type="PROSITE" id="PS51777">
    <property type="entry name" value="RH2"/>
    <property type="match status" value="1"/>
</dbReference>
<gene>
    <name evidence="10" type="primary">LOC116949761</name>
</gene>
<dbReference type="FunFam" id="1.20.5.1000:FF:000001">
    <property type="entry name" value="C-Jun-amino-terminal kinase-interacting protein 3 isoform X2"/>
    <property type="match status" value="1"/>
</dbReference>
<feature type="coiled-coil region" evidence="5">
    <location>
        <begin position="88"/>
        <end position="178"/>
    </location>
</feature>
<keyword evidence="9" id="KW-1185">Reference proteome</keyword>
<dbReference type="InterPro" id="IPR036322">
    <property type="entry name" value="WD40_repeat_dom_sf"/>
</dbReference>
<reference evidence="10" key="1">
    <citation type="submission" date="2025-08" db="UniProtKB">
        <authorList>
            <consortium name="RefSeq"/>
        </authorList>
    </citation>
    <scope>IDENTIFICATION</scope>
    <source>
        <tissue evidence="10">Sperm</tissue>
    </source>
</reference>
<feature type="region of interest" description="Disordered" evidence="6">
    <location>
        <begin position="1"/>
        <end position="40"/>
    </location>
</feature>
<dbReference type="RefSeq" id="XP_032823299.1">
    <property type="nucleotide sequence ID" value="XM_032967408.1"/>
</dbReference>
<dbReference type="InterPro" id="IPR032486">
    <property type="entry name" value="JIP_LZII"/>
</dbReference>
<comment type="subcellular location">
    <subcellularLocation>
        <location evidence="1">Cytoplasm</location>
    </subcellularLocation>
</comment>
<feature type="region of interest" description="Disordered" evidence="6">
    <location>
        <begin position="248"/>
        <end position="295"/>
    </location>
</feature>
<dbReference type="Pfam" id="PF16471">
    <property type="entry name" value="JIP_LZII"/>
    <property type="match status" value="1"/>
</dbReference>
<evidence type="ECO:0000259" key="7">
    <source>
        <dbReference type="PROSITE" id="PS51776"/>
    </source>
</evidence>
<dbReference type="Proteomes" id="UP001318040">
    <property type="component" value="Chromosome 37"/>
</dbReference>
<dbReference type="Gene3D" id="1.20.5.1000">
    <property type="entry name" value="arf6 gtpase in complex with a specific effector, jip4"/>
    <property type="match status" value="1"/>
</dbReference>
<sequence>MEESDEGGGGGGGRGGGSSSSSVYQDSGEEEAPPAVSARVSGMAEGVYRELERLMGEHGEAVLRDLVPLVVGVLEALDAAASQGQERQVELELLREDNEQLLTQYERERTLRRQAEEKYIEYEDALEQDRNTLLGKVETLELQLKQLEIRSKFYLDQISRLEDREAELKKEYSALRHRYTEIIQAYTEHVERNKMSQPAGQVDGGSVRMRHRRDRPKSLRLFLLPGPEPSPSVPVASPQDGADVVVGEQWRRPPLVSNTSLKDELLDTSPGDPAAGREDEAAAGRGGNAAAGRVGDSAAGGADIATAGTAGNSAAAGRVGDAGAGREADAAGRMGDTAAGIAGNSVAWREGDTAAGRMGADQPSSPEAGVAVTAEMTANVVGAGSHDSVEVALQNNLNKEEEPLPDSKHLNIEAVHAPPGDKASGWAGVQGIIETTPELGSAPCNKDGSRGRDAQHVGSSCSTPSRADTETGVNDSSLYAELSSAGSEVICEVDEGADLLGLGVEVENLIMENAQLMETKNALNVVKNDLIAQVEQLGSERESLLGELCSLKASRARLEGRLKEAEDDLKRTKQELEQVKQANKDDLDENDMPMAQRKRFTRVEMARVLMERNQYKERLMELQEAVRWTEMIRASREQLNAQEKRTRSSIWQFFSRLFGPSGTATRRTSQPNLRYNAPSSHVTPGAPPKSTAIAQLPGDKSRAFDFLYDDLSPSRREQKREQYRQVRAHVKQEDGRPQAYGWSLPNKYRQISRMGGVNGGGVRQKSSASQLDEEKVKQLPVPVYCRPLHEQEPTMKLWCAAGVNLSGGRTRDGGSIVGASVFYSHAAEAPSGELVESSPPASPSSLELLDQELQKHQRELRQVDELSSLVWVCTSTSSASHVLVRDANQPDRILEQFAVCSSHILCIASVPGARETDYPAGEEIQVDASLSPRAPCGGGAAAAIPSATAGDVADGPAALGGLVLVDCTTTCAGGEPSGRLSSGASSPTPQLRPAGGSHPLLGENEQEEPSTEEATEALESPGEGGPEGGGRASNGKHSAAPAAFTEHVFTDPLHEKPQLEPRDPDVVRDGVSMRAVDTDLMHEEAGKMSSILPTMWLGAQNGFLYVHSSVAQWRKCLHSIKLKDSVLCIVHIKGRVLVALADGTMAIFHRAEDGQWDLSNYHLLDLGRPHFSIRCMAVVHDTVWCGYRNKIHIIQPKTLRIEKSFDAHPRKESQVRQLAWVGDGVWVSIRLDSTLRLYHAHTHQHLQDIDIEPYVSKMLGTGSLGFSFIRITSLLISCTRLWVGTGNGVIISIPLSESSRQKALGLGGPAWCASRLGGGGSGGPGLARPGGVVRVYGDETGDKVTPATFIPYCSMADAQLCFHGHRDAVKFFLAVPGCNADASEMPARPTEPQGGVRGKPKYMLVVSGGEGYIDFRIGDGEEADDVAPIKPSLIKDLSHVIIWQVRDCPT</sequence>
<dbReference type="GO" id="GO:0030159">
    <property type="term" value="F:signaling receptor complex adaptor activity"/>
    <property type="evidence" value="ECO:0007669"/>
    <property type="project" value="TreeGrafter"/>
</dbReference>
<evidence type="ECO:0000313" key="10">
    <source>
        <dbReference type="RefSeq" id="XP_032823299.1"/>
    </source>
</evidence>
<feature type="compositionally biased region" description="Polar residues" evidence="6">
    <location>
        <begin position="979"/>
        <end position="989"/>
    </location>
</feature>
<organism evidence="9 10">
    <name type="scientific">Petromyzon marinus</name>
    <name type="common">Sea lamprey</name>
    <dbReference type="NCBI Taxonomy" id="7757"/>
    <lineage>
        <taxon>Eukaryota</taxon>
        <taxon>Metazoa</taxon>
        <taxon>Chordata</taxon>
        <taxon>Craniata</taxon>
        <taxon>Vertebrata</taxon>
        <taxon>Cyclostomata</taxon>
        <taxon>Hyperoartia</taxon>
        <taxon>Petromyzontiformes</taxon>
        <taxon>Petromyzontidae</taxon>
        <taxon>Petromyzon</taxon>
    </lineage>
</organism>
<evidence type="ECO:0000256" key="3">
    <source>
        <dbReference type="ARBA" id="ARBA00022490"/>
    </source>
</evidence>
<evidence type="ECO:0000256" key="4">
    <source>
        <dbReference type="ARBA" id="ARBA00023054"/>
    </source>
</evidence>
<proteinExistence type="inferred from homology"/>
<dbReference type="Pfam" id="PF09744">
    <property type="entry name" value="RH1"/>
    <property type="match status" value="1"/>
</dbReference>
<dbReference type="GO" id="GO:0019894">
    <property type="term" value="F:kinesin binding"/>
    <property type="evidence" value="ECO:0007669"/>
    <property type="project" value="TreeGrafter"/>
</dbReference>
<evidence type="ECO:0000256" key="2">
    <source>
        <dbReference type="ARBA" id="ARBA00009866"/>
    </source>
</evidence>
<evidence type="ECO:0000256" key="5">
    <source>
        <dbReference type="SAM" id="Coils"/>
    </source>
</evidence>
<dbReference type="SUPFAM" id="SSF50978">
    <property type="entry name" value="WD40 repeat-like"/>
    <property type="match status" value="1"/>
</dbReference>
<dbReference type="PROSITE" id="PS51776">
    <property type="entry name" value="RH1"/>
    <property type="match status" value="1"/>
</dbReference>
<evidence type="ECO:0000256" key="1">
    <source>
        <dbReference type="ARBA" id="ARBA00004496"/>
    </source>
</evidence>
<name>A0AAJ7TSK8_PETMA</name>
<comment type="similarity">
    <text evidence="2">Belongs to the JIP scaffold family.</text>
</comment>
<dbReference type="FunFam" id="2.130.10.10:FF:000700">
    <property type="entry name" value="Sperm-associated antigen 9a"/>
    <property type="match status" value="1"/>
</dbReference>
<evidence type="ECO:0000259" key="8">
    <source>
        <dbReference type="PROSITE" id="PS51777"/>
    </source>
</evidence>
<dbReference type="InterPro" id="IPR034744">
    <property type="entry name" value="RH2"/>
</dbReference>
<accession>A0AAJ7TSK8</accession>
<evidence type="ECO:0000256" key="6">
    <source>
        <dbReference type="SAM" id="MobiDB-lite"/>
    </source>
</evidence>
<dbReference type="InterPro" id="IPR034743">
    <property type="entry name" value="RH1"/>
</dbReference>
<feature type="compositionally biased region" description="Acidic residues" evidence="6">
    <location>
        <begin position="1004"/>
        <end position="1016"/>
    </location>
</feature>
<dbReference type="PANTHER" id="PTHR13886:SF4">
    <property type="entry name" value="JNK-INTERACTING PROTEIN 3"/>
    <property type="match status" value="1"/>
</dbReference>
<evidence type="ECO:0000313" key="9">
    <source>
        <dbReference type="Proteomes" id="UP001318040"/>
    </source>
</evidence>
<dbReference type="PANTHER" id="PTHR13886">
    <property type="entry name" value="JNK/SAPK-ASSOCIATED PROTEIN"/>
    <property type="match status" value="1"/>
</dbReference>
<dbReference type="InterPro" id="IPR015943">
    <property type="entry name" value="WD40/YVTN_repeat-like_dom_sf"/>
</dbReference>
<feature type="coiled-coil region" evidence="5">
    <location>
        <begin position="527"/>
        <end position="625"/>
    </location>
</feature>
<dbReference type="GO" id="GO:0008432">
    <property type="term" value="F:JUN kinase binding"/>
    <property type="evidence" value="ECO:0007669"/>
    <property type="project" value="TreeGrafter"/>
</dbReference>
<keyword evidence="3" id="KW-0963">Cytoplasm</keyword>
<dbReference type="GO" id="GO:0016192">
    <property type="term" value="P:vesicle-mediated transport"/>
    <property type="evidence" value="ECO:0007669"/>
    <property type="project" value="TreeGrafter"/>
</dbReference>
<dbReference type="GO" id="GO:0005078">
    <property type="term" value="F:MAP-kinase scaffold activity"/>
    <property type="evidence" value="ECO:0007669"/>
    <property type="project" value="InterPro"/>
</dbReference>
<protein>
    <submittedName>
        <fullName evidence="10">C-Jun-amino-terminal kinase-interacting protein 4-like isoform X1</fullName>
    </submittedName>
</protein>
<feature type="compositionally biased region" description="Polar residues" evidence="6">
    <location>
        <begin position="457"/>
        <end position="473"/>
    </location>
</feature>
<feature type="compositionally biased region" description="Gly residues" evidence="6">
    <location>
        <begin position="1022"/>
        <end position="1032"/>
    </location>
</feature>
<feature type="region of interest" description="Disordered" evidence="6">
    <location>
        <begin position="437"/>
        <end position="473"/>
    </location>
</feature>
<dbReference type="GO" id="GO:0005737">
    <property type="term" value="C:cytoplasm"/>
    <property type="evidence" value="ECO:0007669"/>
    <property type="project" value="UniProtKB-SubCell"/>
</dbReference>